<dbReference type="InParanoid" id="W2SDJ2"/>
<feature type="region of interest" description="Disordered" evidence="5">
    <location>
        <begin position="454"/>
        <end position="520"/>
    </location>
</feature>
<evidence type="ECO:0000256" key="5">
    <source>
        <dbReference type="SAM" id="MobiDB-lite"/>
    </source>
</evidence>
<dbReference type="AlphaFoldDB" id="W2SDJ2"/>
<dbReference type="PANTHER" id="PTHR10272">
    <property type="entry name" value="PLATELET-ACTIVATING FACTOR ACETYLHYDROLASE"/>
    <property type="match status" value="1"/>
</dbReference>
<evidence type="ECO:0000256" key="1">
    <source>
        <dbReference type="ARBA" id="ARBA00022801"/>
    </source>
</evidence>
<dbReference type="EC" id="3.1.1.47" evidence="4"/>
<dbReference type="GO" id="GO:0003847">
    <property type="term" value="F:1-alkyl-2-acetylglycerophosphocholine esterase activity"/>
    <property type="evidence" value="ECO:0007669"/>
    <property type="project" value="UniProtKB-UniRule"/>
</dbReference>
<feature type="region of interest" description="Disordered" evidence="5">
    <location>
        <begin position="598"/>
        <end position="646"/>
    </location>
</feature>
<dbReference type="Pfam" id="PF03403">
    <property type="entry name" value="PAF-AH_p_II"/>
    <property type="match status" value="1"/>
</dbReference>
<organism evidence="6 7">
    <name type="scientific">Cyphellophora europaea (strain CBS 101466)</name>
    <name type="common">Phialophora europaea</name>
    <dbReference type="NCBI Taxonomy" id="1220924"/>
    <lineage>
        <taxon>Eukaryota</taxon>
        <taxon>Fungi</taxon>
        <taxon>Dikarya</taxon>
        <taxon>Ascomycota</taxon>
        <taxon>Pezizomycotina</taxon>
        <taxon>Eurotiomycetes</taxon>
        <taxon>Chaetothyriomycetidae</taxon>
        <taxon>Chaetothyriales</taxon>
        <taxon>Cyphellophoraceae</taxon>
        <taxon>Cyphellophora</taxon>
    </lineage>
</organism>
<dbReference type="OrthoDB" id="2363873at2759"/>
<protein>
    <recommendedName>
        <fullName evidence="4">Putative phospholipase</fullName>
        <ecNumber evidence="4">3.1.1.47</ecNumber>
    </recommendedName>
</protein>
<feature type="compositionally biased region" description="Low complexity" evidence="5">
    <location>
        <begin position="510"/>
        <end position="520"/>
    </location>
</feature>
<dbReference type="Proteomes" id="UP000030752">
    <property type="component" value="Unassembled WGS sequence"/>
</dbReference>
<dbReference type="Gene3D" id="3.40.50.1820">
    <property type="entry name" value="alpha/beta hydrolase"/>
    <property type="match status" value="1"/>
</dbReference>
<dbReference type="InterPro" id="IPR016715">
    <property type="entry name" value="PAF_acetylhydro_eukaryote"/>
</dbReference>
<evidence type="ECO:0000256" key="4">
    <source>
        <dbReference type="PIRNR" id="PIRNR018169"/>
    </source>
</evidence>
<feature type="compositionally biased region" description="Low complexity" evidence="5">
    <location>
        <begin position="454"/>
        <end position="482"/>
    </location>
</feature>
<dbReference type="STRING" id="1220924.W2SDJ2"/>
<dbReference type="GO" id="GO:0016042">
    <property type="term" value="P:lipid catabolic process"/>
    <property type="evidence" value="ECO:0007669"/>
    <property type="project" value="UniProtKB-KW"/>
</dbReference>
<dbReference type="HOGENOM" id="CLU_024458_0_0_1"/>
<comment type="catalytic activity">
    <reaction evidence="4">
        <text>a 1-O-alkyl-2-acetyl-sn-glycero-3-phosphocholine + H2O = a 1-O-alkyl-sn-glycero-3-phosphocholine + acetate + H(+)</text>
        <dbReference type="Rhea" id="RHEA:17777"/>
        <dbReference type="ChEBI" id="CHEBI:15377"/>
        <dbReference type="ChEBI" id="CHEBI:15378"/>
        <dbReference type="ChEBI" id="CHEBI:30089"/>
        <dbReference type="ChEBI" id="CHEBI:30909"/>
        <dbReference type="ChEBI" id="CHEBI:36707"/>
        <dbReference type="EC" id="3.1.1.47"/>
    </reaction>
</comment>
<gene>
    <name evidence="6" type="ORF">HMPREF1541_00990</name>
</gene>
<dbReference type="RefSeq" id="XP_008711513.1">
    <property type="nucleotide sequence ID" value="XM_008713291.1"/>
</dbReference>
<feature type="region of interest" description="Disordered" evidence="5">
    <location>
        <begin position="371"/>
        <end position="413"/>
    </location>
</feature>
<dbReference type="PANTHER" id="PTHR10272:SF7">
    <property type="entry name" value="PHOSPHOLIPASE-RELATED"/>
    <property type="match status" value="1"/>
</dbReference>
<dbReference type="SUPFAM" id="SSF53474">
    <property type="entry name" value="alpha/beta-Hydrolases"/>
    <property type="match status" value="1"/>
</dbReference>
<name>W2SDJ2_CYPE1</name>
<evidence type="ECO:0000256" key="3">
    <source>
        <dbReference type="ARBA" id="ARBA00023098"/>
    </source>
</evidence>
<dbReference type="PIRSF" id="PIRSF018169">
    <property type="entry name" value="PAF_acetylhydrolase"/>
    <property type="match status" value="1"/>
</dbReference>
<accession>W2SDJ2</accession>
<dbReference type="eggNOG" id="KOG3847">
    <property type="taxonomic scope" value="Eukaryota"/>
</dbReference>
<evidence type="ECO:0000313" key="6">
    <source>
        <dbReference type="EMBL" id="ETN46801.1"/>
    </source>
</evidence>
<sequence length="657" mass="71168">MFSLKPSVPILGPYTIGSTEFEIPISEVDTQTSSPDPKVNTIRFRLYYPTDASLNGQSVSWVPSPQKQWTEAFGRFLGASLGWSSVVNPLLSLMAYITIPAVPNAPLQPKSSTYPLVVFSHGLAGNCNTYSSFCGSLASCGIVVAASEHRDGSCPISLVRDATGKVATEINYRKYAHTPTPDVFRGRNTQLRMRLQELDLIYVALTKLNSGEHMSNYASNGTKSTAPTLTGKLDMSPGRVTWAGHSFGACTVTQFVKSVYYRHSLPSLSGTPQENDPDYEPIYTPRSGSALIQQITSSSPVALLDVWTMPFRAPSTQWLWEKPMPCYNVASDVGVPSKGPTTVSVMSSEFYNWTELLNRTIALLSANPAKAAEATQGGQRSPKTPKLEDVQPKTPTFATPPNKHADQEDEMADHQNDLLPPASLALDEAAPGEPIDRSTNASPALSVASLASNSSASTTLPISSGTSPSDSPTSSTTSLSPSITAKPTPAAAPSQTPLTTPLPISPALQSRSSPSTASPARLFHIPHSAHLSQSDFGPLFPTLTRVLMKAVDPNGTMVMNVRAVTQTMRNAGIQGIARVDDAKVREARRKERERETGLWDRFFGGKQTLPEEEEKEEPRDDILEKGQRDKQPGSVAKTEAREEDLPRWVELNLHHVR</sequence>
<evidence type="ECO:0000313" key="7">
    <source>
        <dbReference type="Proteomes" id="UP000030752"/>
    </source>
</evidence>
<keyword evidence="3 4" id="KW-0443">Lipid metabolism</keyword>
<feature type="compositionally biased region" description="Basic and acidic residues" evidence="5">
    <location>
        <begin position="616"/>
        <end position="631"/>
    </location>
</feature>
<dbReference type="GeneID" id="19968329"/>
<reference evidence="6 7" key="1">
    <citation type="submission" date="2013-03" db="EMBL/GenBank/DDBJ databases">
        <title>The Genome Sequence of Phialophora europaea CBS 101466.</title>
        <authorList>
            <consortium name="The Broad Institute Genomics Platform"/>
            <person name="Cuomo C."/>
            <person name="de Hoog S."/>
            <person name="Gorbushina A."/>
            <person name="Walker B."/>
            <person name="Young S.K."/>
            <person name="Zeng Q."/>
            <person name="Gargeya S."/>
            <person name="Fitzgerald M."/>
            <person name="Haas B."/>
            <person name="Abouelleil A."/>
            <person name="Allen A.W."/>
            <person name="Alvarado L."/>
            <person name="Arachchi H.M."/>
            <person name="Berlin A.M."/>
            <person name="Chapman S.B."/>
            <person name="Gainer-Dewar J."/>
            <person name="Goldberg J."/>
            <person name="Griggs A."/>
            <person name="Gujja S."/>
            <person name="Hansen M."/>
            <person name="Howarth C."/>
            <person name="Imamovic A."/>
            <person name="Ireland A."/>
            <person name="Larimer J."/>
            <person name="McCowan C."/>
            <person name="Murphy C."/>
            <person name="Pearson M."/>
            <person name="Poon T.W."/>
            <person name="Priest M."/>
            <person name="Roberts A."/>
            <person name="Saif S."/>
            <person name="Shea T."/>
            <person name="Sisk P."/>
            <person name="Sykes S."/>
            <person name="Wortman J."/>
            <person name="Nusbaum C."/>
            <person name="Birren B."/>
        </authorList>
    </citation>
    <scope>NUCLEOTIDE SEQUENCE [LARGE SCALE GENOMIC DNA]</scope>
    <source>
        <strain evidence="6 7">CBS 101466</strain>
    </source>
</reference>
<dbReference type="EMBL" id="KB822711">
    <property type="protein sequence ID" value="ETN46801.1"/>
    <property type="molecule type" value="Genomic_DNA"/>
</dbReference>
<dbReference type="InterPro" id="IPR029058">
    <property type="entry name" value="AB_hydrolase_fold"/>
</dbReference>
<proteinExistence type="inferred from homology"/>
<evidence type="ECO:0000256" key="2">
    <source>
        <dbReference type="ARBA" id="ARBA00022963"/>
    </source>
</evidence>
<keyword evidence="2 4" id="KW-0442">Lipid degradation</keyword>
<comment type="similarity">
    <text evidence="4">Belongs to the serine esterase family.</text>
</comment>
<dbReference type="VEuPathDB" id="FungiDB:HMPREF1541_00990"/>
<keyword evidence="1 4" id="KW-0378">Hydrolase</keyword>
<keyword evidence="7" id="KW-1185">Reference proteome</keyword>